<dbReference type="RefSeq" id="WP_175517390.1">
    <property type="nucleotide sequence ID" value="NZ_FOQD01000008.1"/>
</dbReference>
<dbReference type="AlphaFoldDB" id="A0A1I3HQY7"/>
<dbReference type="InterPro" id="IPR000719">
    <property type="entry name" value="Prot_kinase_dom"/>
</dbReference>
<evidence type="ECO:0000313" key="7">
    <source>
        <dbReference type="Proteomes" id="UP000199518"/>
    </source>
</evidence>
<dbReference type="PROSITE" id="PS50011">
    <property type="entry name" value="PROTEIN_KINASE_DOM"/>
    <property type="match status" value="1"/>
</dbReference>
<dbReference type="GO" id="GO:0005524">
    <property type="term" value="F:ATP binding"/>
    <property type="evidence" value="ECO:0007669"/>
    <property type="project" value="UniProtKB-KW"/>
</dbReference>
<protein>
    <recommendedName>
        <fullName evidence="5">Protein kinase domain-containing protein</fullName>
    </recommendedName>
</protein>
<dbReference type="Gene3D" id="1.10.510.10">
    <property type="entry name" value="Transferase(Phosphotransferase) domain 1"/>
    <property type="match status" value="1"/>
</dbReference>
<dbReference type="SUPFAM" id="SSF56112">
    <property type="entry name" value="Protein kinase-like (PK-like)"/>
    <property type="match status" value="1"/>
</dbReference>
<name>A0A1I3HQY7_9PLAN</name>
<dbReference type="PANTHER" id="PTHR43289">
    <property type="entry name" value="MITOGEN-ACTIVATED PROTEIN KINASE KINASE KINASE 20-RELATED"/>
    <property type="match status" value="1"/>
</dbReference>
<dbReference type="Pfam" id="PF00069">
    <property type="entry name" value="Pkinase"/>
    <property type="match status" value="1"/>
</dbReference>
<reference evidence="7" key="1">
    <citation type="submission" date="2016-10" db="EMBL/GenBank/DDBJ databases">
        <authorList>
            <person name="Varghese N."/>
            <person name="Submissions S."/>
        </authorList>
    </citation>
    <scope>NUCLEOTIDE SEQUENCE [LARGE SCALE GENOMIC DNA]</scope>
    <source>
        <strain evidence="7">DSM 26348</strain>
    </source>
</reference>
<dbReference type="Proteomes" id="UP000199518">
    <property type="component" value="Unassembled WGS sequence"/>
</dbReference>
<sequence length="480" mass="53005">MSSELSVLGSVEELAGRLLDLQLVSPTEMRRCRSALPRSASGAELLQMLEGRELVTSYQARKIEKGEAEQLVIGGCKLMYQNASGSFARLYRAARLDNGQMIGIKVLRDRWAKDPDAVLMFRREGELGKRLKHPNIVPIFDVGSSGKFHYITMEFVEGGNLKDFLKIRGKLAPLEALQYTLHICRALEAALAMGLTHRDMKATNVLMSSQGVAKLIDFGLAADDAPAGRGSNAELAQAIEYSTLEKNTGAPKNDPRSDLFFLGTILYELLTGEPPYPRTKDREERRKFSRYRDIRPVTSIDAALPRSAAGIVDRLLLTSPAARYQTPTEVIQDVEAALKELGQPSTSKPEPTALAADAKVILCVEHRANRQDVLRDYFSKRGYRLVLLADADRALARLKTMTPRGIVLFGDAMGERIAQDYPQALSLTEGQPVAVLAVLSDAQRSLAKKLPSHARGVVLQQPTSLRDLRQSIEKVLKKIE</sequence>
<proteinExistence type="predicted"/>
<evidence type="ECO:0000256" key="3">
    <source>
        <dbReference type="ARBA" id="ARBA00022777"/>
    </source>
</evidence>
<keyword evidence="7" id="KW-1185">Reference proteome</keyword>
<gene>
    <name evidence="6" type="ORF">SAMN05421753_108157</name>
</gene>
<dbReference type="InterPro" id="IPR008271">
    <property type="entry name" value="Ser/Thr_kinase_AS"/>
</dbReference>
<keyword evidence="4" id="KW-0067">ATP-binding</keyword>
<accession>A0A1I3HQY7</accession>
<dbReference type="SMART" id="SM00220">
    <property type="entry name" value="S_TKc"/>
    <property type="match status" value="1"/>
</dbReference>
<feature type="domain" description="Protein kinase" evidence="5">
    <location>
        <begin position="76"/>
        <end position="338"/>
    </location>
</feature>
<evidence type="ECO:0000259" key="5">
    <source>
        <dbReference type="PROSITE" id="PS50011"/>
    </source>
</evidence>
<organism evidence="6 7">
    <name type="scientific">Planctomicrobium piriforme</name>
    <dbReference type="NCBI Taxonomy" id="1576369"/>
    <lineage>
        <taxon>Bacteria</taxon>
        <taxon>Pseudomonadati</taxon>
        <taxon>Planctomycetota</taxon>
        <taxon>Planctomycetia</taxon>
        <taxon>Planctomycetales</taxon>
        <taxon>Planctomycetaceae</taxon>
        <taxon>Planctomicrobium</taxon>
    </lineage>
</organism>
<evidence type="ECO:0000313" key="6">
    <source>
        <dbReference type="EMBL" id="SFI38043.1"/>
    </source>
</evidence>
<keyword evidence="3" id="KW-0418">Kinase</keyword>
<evidence type="ECO:0000256" key="4">
    <source>
        <dbReference type="ARBA" id="ARBA00022840"/>
    </source>
</evidence>
<dbReference type="CDD" id="cd14014">
    <property type="entry name" value="STKc_PknB_like"/>
    <property type="match status" value="1"/>
</dbReference>
<keyword evidence="2" id="KW-0547">Nucleotide-binding</keyword>
<dbReference type="GO" id="GO:0004674">
    <property type="term" value="F:protein serine/threonine kinase activity"/>
    <property type="evidence" value="ECO:0007669"/>
    <property type="project" value="TreeGrafter"/>
</dbReference>
<dbReference type="EMBL" id="FOQD01000008">
    <property type="protein sequence ID" value="SFI38043.1"/>
    <property type="molecule type" value="Genomic_DNA"/>
</dbReference>
<dbReference type="PROSITE" id="PS00108">
    <property type="entry name" value="PROTEIN_KINASE_ST"/>
    <property type="match status" value="1"/>
</dbReference>
<dbReference type="PANTHER" id="PTHR43289:SF34">
    <property type="entry name" value="SERINE_THREONINE-PROTEIN KINASE YBDM-RELATED"/>
    <property type="match status" value="1"/>
</dbReference>
<dbReference type="STRING" id="1576369.SAMN05421753_108157"/>
<dbReference type="Gene3D" id="3.30.200.20">
    <property type="entry name" value="Phosphorylase Kinase, domain 1"/>
    <property type="match status" value="1"/>
</dbReference>
<evidence type="ECO:0000256" key="2">
    <source>
        <dbReference type="ARBA" id="ARBA00022741"/>
    </source>
</evidence>
<evidence type="ECO:0000256" key="1">
    <source>
        <dbReference type="ARBA" id="ARBA00022679"/>
    </source>
</evidence>
<keyword evidence="1" id="KW-0808">Transferase</keyword>
<dbReference type="InterPro" id="IPR011009">
    <property type="entry name" value="Kinase-like_dom_sf"/>
</dbReference>